<organism evidence="2 3">
    <name type="scientific">Muraenolepis orangiensis</name>
    <name type="common">Patagonian moray cod</name>
    <dbReference type="NCBI Taxonomy" id="630683"/>
    <lineage>
        <taxon>Eukaryota</taxon>
        <taxon>Metazoa</taxon>
        <taxon>Chordata</taxon>
        <taxon>Craniata</taxon>
        <taxon>Vertebrata</taxon>
        <taxon>Euteleostomi</taxon>
        <taxon>Actinopterygii</taxon>
        <taxon>Neopterygii</taxon>
        <taxon>Teleostei</taxon>
        <taxon>Neoteleostei</taxon>
        <taxon>Acanthomorphata</taxon>
        <taxon>Zeiogadaria</taxon>
        <taxon>Gadariae</taxon>
        <taxon>Gadiformes</taxon>
        <taxon>Muraenolepidoidei</taxon>
        <taxon>Muraenolepididae</taxon>
        <taxon>Muraenolepis</taxon>
    </lineage>
</organism>
<dbReference type="EMBL" id="JANIIK010000039">
    <property type="protein sequence ID" value="KAJ3609294.1"/>
    <property type="molecule type" value="Genomic_DNA"/>
</dbReference>
<feature type="region of interest" description="Disordered" evidence="1">
    <location>
        <begin position="1"/>
        <end position="33"/>
    </location>
</feature>
<feature type="region of interest" description="Disordered" evidence="1">
    <location>
        <begin position="51"/>
        <end position="81"/>
    </location>
</feature>
<comment type="caution">
    <text evidence="2">The sequence shown here is derived from an EMBL/GenBank/DDBJ whole genome shotgun (WGS) entry which is preliminary data.</text>
</comment>
<reference evidence="2" key="1">
    <citation type="submission" date="2022-07" db="EMBL/GenBank/DDBJ databases">
        <title>Chromosome-level genome of Muraenolepis orangiensis.</title>
        <authorList>
            <person name="Kim J."/>
        </authorList>
    </citation>
    <scope>NUCLEOTIDE SEQUENCE</scope>
    <source>
        <strain evidence="2">KU_S4_2022</strain>
        <tissue evidence="2">Muscle</tissue>
    </source>
</reference>
<protein>
    <submittedName>
        <fullName evidence="2">Uncharacterized protein</fullName>
    </submittedName>
</protein>
<dbReference type="AlphaFoldDB" id="A0A9Q0ISG0"/>
<feature type="compositionally biased region" description="Basic and acidic residues" evidence="1">
    <location>
        <begin position="1"/>
        <end position="27"/>
    </location>
</feature>
<keyword evidence="3" id="KW-1185">Reference proteome</keyword>
<proteinExistence type="predicted"/>
<feature type="compositionally biased region" description="Basic and acidic residues" evidence="1">
    <location>
        <begin position="56"/>
        <end position="81"/>
    </location>
</feature>
<sequence length="81" mass="9335">MTLKTRGDAANDSEREKVRREEEEGYHRTSGCTDDIDLSFRRSMFVCAASRVSGHRCQDPARDAPQQHEQRKQHETTTAKQ</sequence>
<accession>A0A9Q0ISG0</accession>
<gene>
    <name evidence="2" type="ORF">NHX12_023817</name>
</gene>
<name>A0A9Q0ISG0_9TELE</name>
<evidence type="ECO:0000313" key="2">
    <source>
        <dbReference type="EMBL" id="KAJ3609294.1"/>
    </source>
</evidence>
<dbReference type="Proteomes" id="UP001148018">
    <property type="component" value="Unassembled WGS sequence"/>
</dbReference>
<evidence type="ECO:0000256" key="1">
    <source>
        <dbReference type="SAM" id="MobiDB-lite"/>
    </source>
</evidence>
<evidence type="ECO:0000313" key="3">
    <source>
        <dbReference type="Proteomes" id="UP001148018"/>
    </source>
</evidence>